<dbReference type="AlphaFoldDB" id="A0AAW0VQJ1"/>
<feature type="region of interest" description="Disordered" evidence="1">
    <location>
        <begin position="67"/>
        <end position="86"/>
    </location>
</feature>
<evidence type="ECO:0000313" key="4">
    <source>
        <dbReference type="Proteomes" id="UP001445076"/>
    </source>
</evidence>
<sequence length="200" mass="22344">MYTVSVYAWVVFILVQWVLLAHSAAPTKEIWESFRTHLPEPEVDVHHLHHEQPGVVVTYNTRLPQRSPLAGTNAGGSQGFSSQSSTHATRPFLTSQKLHGPPPPALPSDLVKIKPSHEGPGGCLTSEGFYYAGQIWYTKGCRRRTCIHFRGTFITETDSCDSEIFNTTYKCIVLVDIHAQYPDCCPKYRCNPDNLGNSVK</sequence>
<accession>A0AAW0VQJ1</accession>
<comment type="caution">
    <text evidence="3">The sequence shown here is derived from an EMBL/GenBank/DDBJ whole genome shotgun (WGS) entry which is preliminary data.</text>
</comment>
<evidence type="ECO:0008006" key="5">
    <source>
        <dbReference type="Google" id="ProtNLM"/>
    </source>
</evidence>
<protein>
    <recommendedName>
        <fullName evidence="5">Single domain-containing protein</fullName>
    </recommendedName>
</protein>
<evidence type="ECO:0000256" key="2">
    <source>
        <dbReference type="SAM" id="Phobius"/>
    </source>
</evidence>
<dbReference type="Proteomes" id="UP001445076">
    <property type="component" value="Unassembled WGS sequence"/>
</dbReference>
<keyword evidence="2" id="KW-1133">Transmembrane helix</keyword>
<evidence type="ECO:0000256" key="1">
    <source>
        <dbReference type="SAM" id="MobiDB-lite"/>
    </source>
</evidence>
<feature type="transmembrane region" description="Helical" evidence="2">
    <location>
        <begin position="6"/>
        <end position="25"/>
    </location>
</feature>
<organism evidence="3 4">
    <name type="scientific">Cherax quadricarinatus</name>
    <name type="common">Australian red claw crayfish</name>
    <dbReference type="NCBI Taxonomy" id="27406"/>
    <lineage>
        <taxon>Eukaryota</taxon>
        <taxon>Metazoa</taxon>
        <taxon>Ecdysozoa</taxon>
        <taxon>Arthropoda</taxon>
        <taxon>Crustacea</taxon>
        <taxon>Multicrustacea</taxon>
        <taxon>Malacostraca</taxon>
        <taxon>Eumalacostraca</taxon>
        <taxon>Eucarida</taxon>
        <taxon>Decapoda</taxon>
        <taxon>Pleocyemata</taxon>
        <taxon>Astacidea</taxon>
        <taxon>Parastacoidea</taxon>
        <taxon>Parastacidae</taxon>
        <taxon>Cherax</taxon>
    </lineage>
</organism>
<keyword evidence="2" id="KW-0472">Membrane</keyword>
<keyword evidence="2" id="KW-0812">Transmembrane</keyword>
<reference evidence="3 4" key="1">
    <citation type="journal article" date="2024" name="BMC Genomics">
        <title>Genome assembly of redclaw crayfish (Cherax quadricarinatus) provides insights into its immune adaptation and hypoxia tolerance.</title>
        <authorList>
            <person name="Liu Z."/>
            <person name="Zheng J."/>
            <person name="Li H."/>
            <person name="Fang K."/>
            <person name="Wang S."/>
            <person name="He J."/>
            <person name="Zhou D."/>
            <person name="Weng S."/>
            <person name="Chi M."/>
            <person name="Gu Z."/>
            <person name="He J."/>
            <person name="Li F."/>
            <person name="Wang M."/>
        </authorList>
    </citation>
    <scope>NUCLEOTIDE SEQUENCE [LARGE SCALE GENOMIC DNA]</scope>
    <source>
        <strain evidence="3">ZL_2023a</strain>
    </source>
</reference>
<name>A0AAW0VQJ1_CHEQU</name>
<proteinExistence type="predicted"/>
<evidence type="ECO:0000313" key="3">
    <source>
        <dbReference type="EMBL" id="KAK8719190.1"/>
    </source>
</evidence>
<keyword evidence="4" id="KW-1185">Reference proteome</keyword>
<gene>
    <name evidence="3" type="ORF">OTU49_017510</name>
</gene>
<dbReference type="EMBL" id="JARKIK010002824">
    <property type="protein sequence ID" value="KAK8719190.1"/>
    <property type="molecule type" value="Genomic_DNA"/>
</dbReference>